<dbReference type="EMBL" id="MOOB01000923">
    <property type="protein sequence ID" value="OQE33084.1"/>
    <property type="molecule type" value="Genomic_DNA"/>
</dbReference>
<gene>
    <name evidence="1" type="ORF">PENNAL_c0923G00559</name>
</gene>
<comment type="caution">
    <text evidence="1">The sequence shown here is derived from an EMBL/GenBank/DDBJ whole genome shotgun (WGS) entry which is preliminary data.</text>
</comment>
<evidence type="ECO:0000313" key="2">
    <source>
        <dbReference type="Proteomes" id="UP000191691"/>
    </source>
</evidence>
<proteinExistence type="predicted"/>
<reference evidence="2" key="1">
    <citation type="journal article" date="2017" name="Nat. Microbiol.">
        <title>Global analysis of biosynthetic gene clusters reveals vast potential of secondary metabolite production in Penicillium species.</title>
        <authorList>
            <person name="Nielsen J.C."/>
            <person name="Grijseels S."/>
            <person name="Prigent S."/>
            <person name="Ji B."/>
            <person name="Dainat J."/>
            <person name="Nielsen K.F."/>
            <person name="Frisvad J.C."/>
            <person name="Workman M."/>
            <person name="Nielsen J."/>
        </authorList>
    </citation>
    <scope>NUCLEOTIDE SEQUENCE [LARGE SCALE GENOMIC DNA]</scope>
    <source>
        <strain evidence="2">IBT 13039</strain>
    </source>
</reference>
<organism evidence="1 2">
    <name type="scientific">Penicillium nalgiovense</name>
    <dbReference type="NCBI Taxonomy" id="60175"/>
    <lineage>
        <taxon>Eukaryota</taxon>
        <taxon>Fungi</taxon>
        <taxon>Dikarya</taxon>
        <taxon>Ascomycota</taxon>
        <taxon>Pezizomycotina</taxon>
        <taxon>Eurotiomycetes</taxon>
        <taxon>Eurotiomycetidae</taxon>
        <taxon>Eurotiales</taxon>
        <taxon>Aspergillaceae</taxon>
        <taxon>Penicillium</taxon>
    </lineage>
</organism>
<sequence>MLSLHSYMGT</sequence>
<name>A0A1V6U3Q5_PENNA</name>
<accession>A0A1V6U3Q5</accession>
<keyword evidence="2" id="KW-1185">Reference proteome</keyword>
<evidence type="ECO:0000313" key="1">
    <source>
        <dbReference type="EMBL" id="OQE33084.1"/>
    </source>
</evidence>
<dbReference type="Proteomes" id="UP000191691">
    <property type="component" value="Unassembled WGS sequence"/>
</dbReference>
<protein>
    <submittedName>
        <fullName evidence="1">Uncharacterized protein</fullName>
    </submittedName>
</protein>